<dbReference type="Gene3D" id="1.10.3720.10">
    <property type="entry name" value="MetI-like"/>
    <property type="match status" value="1"/>
</dbReference>
<accession>A0AA47KNH0</accession>
<dbReference type="EMBL" id="CP114589">
    <property type="protein sequence ID" value="WBA10126.1"/>
    <property type="molecule type" value="Genomic_DNA"/>
</dbReference>
<feature type="transmembrane region" description="Helical" evidence="9">
    <location>
        <begin position="362"/>
        <end position="387"/>
    </location>
</feature>
<feature type="transmembrane region" description="Helical" evidence="9">
    <location>
        <begin position="258"/>
        <end position="280"/>
    </location>
</feature>
<feature type="domain" description="ABC transmembrane type-1" evidence="10">
    <location>
        <begin position="91"/>
        <end position="384"/>
    </location>
</feature>
<protein>
    <submittedName>
        <fullName evidence="11">Amino acid ABC transporter permease</fullName>
    </submittedName>
</protein>
<keyword evidence="7 9" id="KW-1133">Transmembrane helix</keyword>
<keyword evidence="5 9" id="KW-0812">Transmembrane</keyword>
<comment type="similarity">
    <text evidence="2">Belongs to the binding-protein-dependent transport system permease family. HisMQ subfamily.</text>
</comment>
<evidence type="ECO:0000256" key="5">
    <source>
        <dbReference type="ARBA" id="ARBA00022692"/>
    </source>
</evidence>
<dbReference type="InterPro" id="IPR043429">
    <property type="entry name" value="ArtM/GltK/GlnP/TcyL/YhdX-like"/>
</dbReference>
<evidence type="ECO:0000313" key="11">
    <source>
        <dbReference type="EMBL" id="WBA10126.1"/>
    </source>
</evidence>
<reference evidence="11" key="1">
    <citation type="submission" date="2022-09" db="EMBL/GenBank/DDBJ databases">
        <authorList>
            <person name="Li Z.-J."/>
        </authorList>
    </citation>
    <scope>NUCLEOTIDE SEQUENCE</scope>
    <source>
        <strain evidence="11">TGB11</strain>
        <plasmid evidence="11">unnamed</plasmid>
    </source>
</reference>
<feature type="transmembrane region" description="Helical" evidence="9">
    <location>
        <begin position="87"/>
        <end position="112"/>
    </location>
</feature>
<evidence type="ECO:0000256" key="4">
    <source>
        <dbReference type="ARBA" id="ARBA00022475"/>
    </source>
</evidence>
<evidence type="ECO:0000313" key="12">
    <source>
        <dbReference type="Proteomes" id="UP001164748"/>
    </source>
</evidence>
<feature type="transmembrane region" description="Helical" evidence="9">
    <location>
        <begin position="186"/>
        <end position="206"/>
    </location>
</feature>
<keyword evidence="11" id="KW-0614">Plasmid</keyword>
<feature type="transmembrane region" description="Helical" evidence="9">
    <location>
        <begin position="338"/>
        <end position="356"/>
    </location>
</feature>
<evidence type="ECO:0000259" key="10">
    <source>
        <dbReference type="PROSITE" id="PS50928"/>
    </source>
</evidence>
<dbReference type="GO" id="GO:0006865">
    <property type="term" value="P:amino acid transport"/>
    <property type="evidence" value="ECO:0007669"/>
    <property type="project" value="UniProtKB-KW"/>
</dbReference>
<evidence type="ECO:0000256" key="3">
    <source>
        <dbReference type="ARBA" id="ARBA00022448"/>
    </source>
</evidence>
<comment type="subcellular location">
    <subcellularLocation>
        <location evidence="1">Cell inner membrane</location>
        <topology evidence="1">Multi-pass membrane protein</topology>
    </subcellularLocation>
    <subcellularLocation>
        <location evidence="9">Cell membrane</location>
        <topology evidence="9">Multi-pass membrane protein</topology>
    </subcellularLocation>
</comment>
<dbReference type="SUPFAM" id="SSF161098">
    <property type="entry name" value="MetI-like"/>
    <property type="match status" value="1"/>
</dbReference>
<dbReference type="InterPro" id="IPR035906">
    <property type="entry name" value="MetI-like_sf"/>
</dbReference>
<dbReference type="RefSeq" id="WP_269580162.1">
    <property type="nucleotide sequence ID" value="NZ_CP114589.1"/>
</dbReference>
<organism evidence="11 12">
    <name type="scientific">Salinivibrio kushneri</name>
    <dbReference type="NCBI Taxonomy" id="1908198"/>
    <lineage>
        <taxon>Bacteria</taxon>
        <taxon>Pseudomonadati</taxon>
        <taxon>Pseudomonadota</taxon>
        <taxon>Gammaproteobacteria</taxon>
        <taxon>Vibrionales</taxon>
        <taxon>Vibrionaceae</taxon>
        <taxon>Salinivibrio</taxon>
    </lineage>
</organism>
<dbReference type="Proteomes" id="UP001164748">
    <property type="component" value="Plasmid unnamed"/>
</dbReference>
<dbReference type="InterPro" id="IPR000515">
    <property type="entry name" value="MetI-like"/>
</dbReference>
<dbReference type="PANTHER" id="PTHR30614">
    <property type="entry name" value="MEMBRANE COMPONENT OF AMINO ACID ABC TRANSPORTER"/>
    <property type="match status" value="1"/>
</dbReference>
<evidence type="ECO:0000256" key="7">
    <source>
        <dbReference type="ARBA" id="ARBA00022989"/>
    </source>
</evidence>
<dbReference type="GO" id="GO:0022857">
    <property type="term" value="F:transmembrane transporter activity"/>
    <property type="evidence" value="ECO:0007669"/>
    <property type="project" value="InterPro"/>
</dbReference>
<keyword evidence="6" id="KW-0029">Amino-acid transport</keyword>
<dbReference type="GO" id="GO:0043190">
    <property type="term" value="C:ATP-binding cassette (ABC) transporter complex"/>
    <property type="evidence" value="ECO:0007669"/>
    <property type="project" value="InterPro"/>
</dbReference>
<feature type="transmembrane region" description="Helical" evidence="9">
    <location>
        <begin position="133"/>
        <end position="154"/>
    </location>
</feature>
<name>A0AA47KNH0_9GAMM</name>
<keyword evidence="8 9" id="KW-0472">Membrane</keyword>
<evidence type="ECO:0000256" key="9">
    <source>
        <dbReference type="RuleBase" id="RU363032"/>
    </source>
</evidence>
<dbReference type="AlphaFoldDB" id="A0AA47KNH0"/>
<feature type="transmembrane region" description="Helical" evidence="9">
    <location>
        <begin position="21"/>
        <end position="43"/>
    </location>
</feature>
<dbReference type="NCBIfam" id="TIGR01726">
    <property type="entry name" value="HEQRo_perm_3TM"/>
    <property type="match status" value="1"/>
</dbReference>
<geneLocation type="plasmid" evidence="11 12">
    <name>unnamed</name>
</geneLocation>
<dbReference type="Pfam" id="PF00528">
    <property type="entry name" value="BPD_transp_1"/>
    <property type="match status" value="1"/>
</dbReference>
<proteinExistence type="inferred from homology"/>
<evidence type="ECO:0000256" key="8">
    <source>
        <dbReference type="ARBA" id="ARBA00023136"/>
    </source>
</evidence>
<evidence type="ECO:0000256" key="6">
    <source>
        <dbReference type="ARBA" id="ARBA00022970"/>
    </source>
</evidence>
<feature type="transmembrane region" description="Helical" evidence="9">
    <location>
        <begin position="218"/>
        <end position="238"/>
    </location>
</feature>
<keyword evidence="3 9" id="KW-0813">Transport</keyword>
<dbReference type="PROSITE" id="PS50928">
    <property type="entry name" value="ABC_TM1"/>
    <property type="match status" value="1"/>
</dbReference>
<dbReference type="PANTHER" id="PTHR30614:SF37">
    <property type="entry name" value="AMINO-ACID ABC TRANSPORTER PERMEASE PROTEIN YHDX-RELATED"/>
    <property type="match status" value="1"/>
</dbReference>
<evidence type="ECO:0000256" key="2">
    <source>
        <dbReference type="ARBA" id="ARBA00010072"/>
    </source>
</evidence>
<dbReference type="CDD" id="cd06261">
    <property type="entry name" value="TM_PBP2"/>
    <property type="match status" value="1"/>
</dbReference>
<evidence type="ECO:0000256" key="1">
    <source>
        <dbReference type="ARBA" id="ARBA00004429"/>
    </source>
</evidence>
<keyword evidence="4" id="KW-1003">Cell membrane</keyword>
<gene>
    <name evidence="11" type="ORF">N8M53_15070</name>
</gene>
<dbReference type="InterPro" id="IPR010065">
    <property type="entry name" value="AA_ABC_transptr_permease_3TM"/>
</dbReference>
<sequence length="396" mass="43027">MSTPFISEQNAQKTSILYSPAFRSILFQVLSLIAIAAFLYSIVNNTQANLEARGITTGFDFLSEKAGFNISMSLIEYSGSDTYGRTFFVGLLNTVLVSFLGIVLASILGFIIGVARLSSNWLIKKVASAYIEIFRNIPLLLQIFFWYFAVLQTLPSPRNSLSLGEAIFLNVRGLYVPSIGFNPEGYFLLGTLILGVCFTFVTRLWGKTYQAHTGKQVPIGRVALVLCIVAPVVVFLFSRSPITVSMPVLKGFNFSGGITVIPELVALLLALSIYTAAFIAEIVRSGINSVSHGQKEAALSLGIGPVKTLKLIVIPQAMRVIVPPLTSQYLNLTKNSSLAMAIGYPDLVSVFAGTTLNQTGQAIEIIAMTMAVYLTLSLATSLVMNVYNKKVMLTER</sequence>